<reference evidence="2" key="1">
    <citation type="journal article" date="2014" name="J. Bacteriol.">
        <title>Quorum-dependent mannopine-inducible conjugative transfer of an Agrobacterium opine-catabolic plasmid.</title>
        <authorList>
            <person name="Wetzel M.E."/>
            <person name="Kim K.S."/>
            <person name="Miller M."/>
            <person name="Olsen G.J."/>
            <person name="Farrand S.K."/>
        </authorList>
    </citation>
    <scope>NUCLEOTIDE SEQUENCE</scope>
    <source>
        <strain evidence="2">F64/95</strain>
        <plasmid evidence="2">pAoF64/95</plasmid>
    </source>
</reference>
<keyword evidence="1" id="KW-0472">Membrane</keyword>
<evidence type="ECO:0000256" key="1">
    <source>
        <dbReference type="SAM" id="Phobius"/>
    </source>
</evidence>
<keyword evidence="1" id="KW-1133">Transmembrane helix</keyword>
<dbReference type="AlphaFoldDB" id="K7WT26"/>
<keyword evidence="1" id="KW-0812">Transmembrane</keyword>
<dbReference type="EMBL" id="JX683454">
    <property type="protein sequence ID" value="AFX65632.1"/>
    <property type="molecule type" value="Genomic_DNA"/>
</dbReference>
<feature type="transmembrane region" description="Helical" evidence="1">
    <location>
        <begin position="20"/>
        <end position="38"/>
    </location>
</feature>
<sequence>MSLRVAGPKCIKGNQLSQSAIVALLISMTIPSEIPIYLGPRKSRRRE</sequence>
<keyword evidence="2" id="KW-0614">Plasmid</keyword>
<accession>K7WT26</accession>
<evidence type="ECO:0000313" key="2">
    <source>
        <dbReference type="EMBL" id="AFX65632.1"/>
    </source>
</evidence>
<proteinExistence type="predicted"/>
<protein>
    <submittedName>
        <fullName evidence="2">Uncharacterized protein</fullName>
    </submittedName>
</protein>
<name>K7WT26_AGRTU</name>
<geneLocation type="plasmid" evidence="2">
    <name>pAoF64/95</name>
</geneLocation>
<organism evidence="2">
    <name type="scientific">Agrobacterium tumefaciens</name>
    <dbReference type="NCBI Taxonomy" id="358"/>
    <lineage>
        <taxon>Bacteria</taxon>
        <taxon>Pseudomonadati</taxon>
        <taxon>Pseudomonadota</taxon>
        <taxon>Alphaproteobacteria</taxon>
        <taxon>Hyphomicrobiales</taxon>
        <taxon>Rhizobiaceae</taxon>
        <taxon>Rhizobium/Agrobacterium group</taxon>
        <taxon>Agrobacterium</taxon>
        <taxon>Agrobacterium tumefaciens complex</taxon>
    </lineage>
</organism>